<keyword evidence="2" id="KW-1185">Reference proteome</keyword>
<organism evidence="1 2">
    <name type="scientific">Maribacter aquivivus</name>
    <dbReference type="NCBI Taxonomy" id="228958"/>
    <lineage>
        <taxon>Bacteria</taxon>
        <taxon>Pseudomonadati</taxon>
        <taxon>Bacteroidota</taxon>
        <taxon>Flavobacteriia</taxon>
        <taxon>Flavobacteriales</taxon>
        <taxon>Flavobacteriaceae</taxon>
        <taxon>Maribacter</taxon>
    </lineage>
</organism>
<evidence type="ECO:0008006" key="3">
    <source>
        <dbReference type="Google" id="ProtNLM"/>
    </source>
</evidence>
<dbReference type="STRING" id="228958.SAMN04488007_2442"/>
<dbReference type="AlphaFoldDB" id="A0A1M6QRD8"/>
<dbReference type="EMBL" id="FQZX01000002">
    <property type="protein sequence ID" value="SHK22660.1"/>
    <property type="molecule type" value="Genomic_DNA"/>
</dbReference>
<gene>
    <name evidence="1" type="ORF">SAMN04488007_2442</name>
</gene>
<protein>
    <recommendedName>
        <fullName evidence="3">Glycosyl transferase</fullName>
    </recommendedName>
</protein>
<proteinExistence type="predicted"/>
<evidence type="ECO:0000313" key="1">
    <source>
        <dbReference type="EMBL" id="SHK22660.1"/>
    </source>
</evidence>
<evidence type="ECO:0000313" key="2">
    <source>
        <dbReference type="Proteomes" id="UP000184314"/>
    </source>
</evidence>
<accession>A0A1M6QRD8</accession>
<dbReference type="RefSeq" id="WP_073244512.1">
    <property type="nucleotide sequence ID" value="NZ_FQZX01000002.1"/>
</dbReference>
<name>A0A1M6QRD8_9FLAO</name>
<dbReference type="Proteomes" id="UP000184314">
    <property type="component" value="Unassembled WGS sequence"/>
</dbReference>
<sequence length="268" mass="31658">MYLFYVYGAGFGHINRVLNFIYTQEIPLEDCVLVTNSVFHDQVPKNIKTLYKEDAFFKDQVHFNRFLLNCIKEHKINTFVVDVFPAGFYGELEKSFSDLHFVKTVLLGRILNKAYFEKYTCPDYDIIYTLENGITLTNYRYKKVIPFSLLIKPREKLNELALEKPYFLVIHSSPLEEVLLLYKQALLYRTDEHIYICSFSKIPAHIIRENTSSIKGTRIEDEVLENATKIFTGCGFNSILETKNYRAKQHILPFKRRYDDQFLRKQLL</sequence>
<dbReference type="OrthoDB" id="9813876at2"/>
<reference evidence="2" key="1">
    <citation type="submission" date="2016-11" db="EMBL/GenBank/DDBJ databases">
        <authorList>
            <person name="Varghese N."/>
            <person name="Submissions S."/>
        </authorList>
    </citation>
    <scope>NUCLEOTIDE SEQUENCE [LARGE SCALE GENOMIC DNA]</scope>
    <source>
        <strain evidence="2">DSM 16478</strain>
    </source>
</reference>